<accession>A0A6P9ESJ0</accession>
<dbReference type="PANTHER" id="PTHR47005">
    <property type="entry name" value="HEAVY METAL TRANSPORT/DETOXIFICATION SUPERFAMILY PROTEIN"/>
    <property type="match status" value="1"/>
</dbReference>
<dbReference type="RefSeq" id="XP_035545557.1">
    <property type="nucleotide sequence ID" value="XM_035689664.1"/>
</dbReference>
<name>A0A6P9ESJ0_JUGRE</name>
<gene>
    <name evidence="3" type="primary">LOC108993401</name>
</gene>
<dbReference type="OrthoDB" id="785270at2759"/>
<reference evidence="3" key="1">
    <citation type="submission" date="2025-08" db="UniProtKB">
        <authorList>
            <consortium name="RefSeq"/>
        </authorList>
    </citation>
    <scope>IDENTIFICATION</scope>
    <source>
        <tissue evidence="3">Leaves</tissue>
    </source>
</reference>
<dbReference type="SUPFAM" id="SSF55008">
    <property type="entry name" value="HMA, heavy metal-associated domain"/>
    <property type="match status" value="1"/>
</dbReference>
<dbReference type="Gene3D" id="3.30.70.100">
    <property type="match status" value="1"/>
</dbReference>
<dbReference type="InterPro" id="IPR036163">
    <property type="entry name" value="HMA_dom_sf"/>
</dbReference>
<dbReference type="GeneID" id="108993401"/>
<proteinExistence type="predicted"/>
<dbReference type="KEGG" id="jre:108993401"/>
<dbReference type="GO" id="GO:0046872">
    <property type="term" value="F:metal ion binding"/>
    <property type="evidence" value="ECO:0007669"/>
    <property type="project" value="InterPro"/>
</dbReference>
<sequence>MGEKVTTIMVMKVDLQCHRCYRKVKKVLSRYPQIQDQIYDEKQNAVTIKVVCCSPEQMKQKIIYRGGDSIRSIEIMKPPPPKPKTEVKPKPPDPKPAEKPVEAKPPDQPVPKPPEPAPFIYVPYYPQTYEAGAYSSRPFYEGYGGGPSHHHGHGGPSPSWEEYHHAIGRPVYDSYGGGGYRPGYDHSRSDYYSSYEENPSGCIIM</sequence>
<evidence type="ECO:0000256" key="1">
    <source>
        <dbReference type="SAM" id="MobiDB-lite"/>
    </source>
</evidence>
<organism evidence="2 3">
    <name type="scientific">Juglans regia</name>
    <name type="common">English walnut</name>
    <dbReference type="NCBI Taxonomy" id="51240"/>
    <lineage>
        <taxon>Eukaryota</taxon>
        <taxon>Viridiplantae</taxon>
        <taxon>Streptophyta</taxon>
        <taxon>Embryophyta</taxon>
        <taxon>Tracheophyta</taxon>
        <taxon>Spermatophyta</taxon>
        <taxon>Magnoliopsida</taxon>
        <taxon>eudicotyledons</taxon>
        <taxon>Gunneridae</taxon>
        <taxon>Pentapetalae</taxon>
        <taxon>rosids</taxon>
        <taxon>fabids</taxon>
        <taxon>Fagales</taxon>
        <taxon>Juglandaceae</taxon>
        <taxon>Juglans</taxon>
    </lineage>
</organism>
<keyword evidence="2" id="KW-1185">Reference proteome</keyword>
<evidence type="ECO:0000313" key="3">
    <source>
        <dbReference type="RefSeq" id="XP_035545557.1"/>
    </source>
</evidence>
<dbReference type="AlphaFoldDB" id="A0A6P9ESJ0"/>
<feature type="region of interest" description="Disordered" evidence="1">
    <location>
        <begin position="69"/>
        <end position="113"/>
    </location>
</feature>
<feature type="compositionally biased region" description="Basic and acidic residues" evidence="1">
    <location>
        <begin position="83"/>
        <end position="105"/>
    </location>
</feature>
<dbReference type="Proteomes" id="UP000235220">
    <property type="component" value="Chromosome 4"/>
</dbReference>
<evidence type="ECO:0000313" key="2">
    <source>
        <dbReference type="Proteomes" id="UP000235220"/>
    </source>
</evidence>
<dbReference type="PANTHER" id="PTHR47005:SF5">
    <property type="entry name" value="HEAVY METAL TRANSPORT_DETOXIFICATION SUPERFAMILY PROTEIN"/>
    <property type="match status" value="1"/>
</dbReference>
<protein>
    <submittedName>
        <fullName evidence="3">Protein PYRICULARIA ORYZAE RESISTANCE 21-like</fullName>
    </submittedName>
</protein>
<dbReference type="Gramene" id="Jr04_12960_p1">
    <property type="protein sequence ID" value="cds.Jr04_12960_p1"/>
    <property type="gene ID" value="Jr04_12960"/>
</dbReference>